<gene>
    <name evidence="2" type="ORF">NFC81_15740</name>
</gene>
<protein>
    <submittedName>
        <fullName evidence="2">DUF3392 domain-containing protein</fullName>
    </submittedName>
</protein>
<proteinExistence type="predicted"/>
<evidence type="ECO:0000256" key="1">
    <source>
        <dbReference type="SAM" id="Phobius"/>
    </source>
</evidence>
<sequence>MQSLLVDFSGLFTPHLRLLCTAFIASLLVIYGRDINRGVLGLMRRAHFIVRTLVFVILCAVGYGFVTVQGGIWLTDLVSRIDRLFLGIIITLAFIGVGMLAERRAT</sequence>
<feature type="transmembrane region" description="Helical" evidence="1">
    <location>
        <begin position="84"/>
        <end position="101"/>
    </location>
</feature>
<organism evidence="2">
    <name type="scientific">Salinispirillum sp. LH 10-3-1</name>
    <dbReference type="NCBI Taxonomy" id="2952525"/>
    <lineage>
        <taxon>Bacteria</taxon>
        <taxon>Pseudomonadati</taxon>
        <taxon>Pseudomonadota</taxon>
        <taxon>Gammaproteobacteria</taxon>
        <taxon>Oceanospirillales</taxon>
        <taxon>Saccharospirillaceae</taxon>
        <taxon>Salinispirillum</taxon>
    </lineage>
</organism>
<reference evidence="2" key="1">
    <citation type="submission" date="2022-07" db="EMBL/GenBank/DDBJ databases">
        <title>Complete genome sequence of Salinispirillum sp. LH10-3-1 capable of multiple carbohydrate inversion isolated from a soda lake.</title>
        <authorList>
            <person name="Liu J."/>
            <person name="Zhai Y."/>
            <person name="Zhang H."/>
            <person name="Yang H."/>
            <person name="Qu J."/>
            <person name="Li J."/>
        </authorList>
    </citation>
    <scope>NUCLEOTIDE SEQUENCE</scope>
    <source>
        <strain evidence="2">LH 10-3-1</strain>
    </source>
</reference>
<keyword evidence="1" id="KW-1133">Transmembrane helix</keyword>
<dbReference type="RefSeq" id="WP_304995432.1">
    <property type="nucleotide sequence ID" value="NZ_CP101717.1"/>
</dbReference>
<name>A0AB38YFN5_9GAMM</name>
<dbReference type="Pfam" id="PF11872">
    <property type="entry name" value="DUF3392"/>
    <property type="match status" value="1"/>
</dbReference>
<keyword evidence="1" id="KW-0812">Transmembrane</keyword>
<dbReference type="InterPro" id="IPR021813">
    <property type="entry name" value="DUF3392"/>
</dbReference>
<keyword evidence="1" id="KW-0472">Membrane</keyword>
<dbReference type="EMBL" id="CP101717">
    <property type="protein sequence ID" value="WLD58145.1"/>
    <property type="molecule type" value="Genomic_DNA"/>
</dbReference>
<evidence type="ECO:0000313" key="2">
    <source>
        <dbReference type="EMBL" id="WLD58145.1"/>
    </source>
</evidence>
<feature type="transmembrane region" description="Helical" evidence="1">
    <location>
        <begin position="12"/>
        <end position="31"/>
    </location>
</feature>
<dbReference type="AlphaFoldDB" id="A0AB38YFN5"/>
<feature type="transmembrane region" description="Helical" evidence="1">
    <location>
        <begin position="52"/>
        <end position="72"/>
    </location>
</feature>
<accession>A0AB38YFN5</accession>